<sequence>MRIIPRRIEVEKVRSPGWKMIYGRRKTGKTFLVEKFTKWDKFYFVKRDGSIFDKQTATSMTYREFISGLLQDLRESRRVVIDEFHRLPDEFLDFLHAYSGTGDLILITSTLWLATRLIARRESPLLGIAEPIKVGLIDERELLVELEKEVNGKELIEAATYLREPILVPIYRPPLRRFLAEYLASSGAIVEEIVGEAFREEEVTMSRVYLAILSAVADGMQKSGEITSVLMNKGLIESPSAVQKYLKILTAMGFLEKIPIYGKKRFRYRISSPLLDLHFYLEEKYSYTELETPVEFIVKVIEMKLPLHVQYFVENLLSKVYGLRKTKIEEPKLEVDIALLRFSRLEIVGEVKWKSRVKEEEIRKIEEKLQKFKCRKVLFVPSLDVLEREPKNVEVLTPEDLVRLARKSLPPMVNR</sequence>
<dbReference type="Gene3D" id="1.10.10.10">
    <property type="entry name" value="Winged helix-like DNA-binding domain superfamily/Winged helix DNA-binding domain"/>
    <property type="match status" value="1"/>
</dbReference>
<evidence type="ECO:0000313" key="2">
    <source>
        <dbReference type="EMBL" id="MFA4804933.1"/>
    </source>
</evidence>
<accession>A0A127B934</accession>
<organism evidence="1 3">
    <name type="scientific">Pyrococcus kukulkanii</name>
    <dbReference type="NCBI Taxonomy" id="1609559"/>
    <lineage>
        <taxon>Archaea</taxon>
        <taxon>Methanobacteriati</taxon>
        <taxon>Methanobacteriota</taxon>
        <taxon>Thermococci</taxon>
        <taxon>Thermococcales</taxon>
        <taxon>Thermococcaceae</taxon>
        <taxon>Pyrococcus</taxon>
    </lineage>
</organism>
<protein>
    <submittedName>
        <fullName evidence="1">ATPase</fullName>
    </submittedName>
</protein>
<reference evidence="1 3" key="2">
    <citation type="journal article" date="2016" name="Int. J. Syst. Evol. Microbiol.">
        <title>Pyrococcus kukulkanii sp. nov., a hyperthermophilic, piezophilic archaeon isolated from a deep-sea hydrothermal vent.</title>
        <authorList>
            <person name="Callac N."/>
            <person name="Oger P."/>
            <person name="Lesongeur F."/>
            <person name="Rattray J.E."/>
            <person name="Vannier P."/>
            <person name="Michoud G."/>
            <person name="Beauverger M."/>
            <person name="Gayet N."/>
            <person name="Rouxel O."/>
            <person name="Jebbar M."/>
            <person name="Godfroy A."/>
        </authorList>
    </citation>
    <scope>NUCLEOTIDE SEQUENCE [LARGE SCALE GENOMIC DNA]</scope>
    <source>
        <strain evidence="1 3">NCB100</strain>
    </source>
</reference>
<dbReference type="EMBL" id="JARRIG010000006">
    <property type="protein sequence ID" value="MFA4804933.1"/>
    <property type="molecule type" value="Genomic_DNA"/>
</dbReference>
<dbReference type="PATRIC" id="fig|1609559.3.peg.890"/>
<gene>
    <name evidence="2" type="ORF">P8X34_09375</name>
    <name evidence="1" type="ORF">TQ32_04275</name>
</gene>
<dbReference type="KEGG" id="pyc:TQ32_04275"/>
<keyword evidence="4" id="KW-1185">Reference proteome</keyword>
<dbReference type="PANTHER" id="PTHR34704:SF1">
    <property type="entry name" value="ATPASE"/>
    <property type="match status" value="1"/>
</dbReference>
<dbReference type="InterPro" id="IPR027417">
    <property type="entry name" value="P-loop_NTPase"/>
</dbReference>
<dbReference type="InterPro" id="IPR036388">
    <property type="entry name" value="WH-like_DNA-bd_sf"/>
</dbReference>
<evidence type="ECO:0000313" key="3">
    <source>
        <dbReference type="Proteomes" id="UP000070587"/>
    </source>
</evidence>
<reference evidence="3" key="1">
    <citation type="submission" date="2015-02" db="EMBL/GenBank/DDBJ databases">
        <title>Pyrococcus kukulkanii sp. nov., a novel hyperthermophilic archaeon isolated from a deep-sea hydrothermal vent at the Guaymas Basin.</title>
        <authorList>
            <person name="Oger P.M."/>
            <person name="Callac N."/>
            <person name="Jebbar M."/>
            <person name="Godfroy A."/>
        </authorList>
    </citation>
    <scope>NUCLEOTIDE SEQUENCE [LARGE SCALE GENOMIC DNA]</scope>
    <source>
        <strain evidence="3">NCB100</strain>
    </source>
</reference>
<dbReference type="RefSeq" id="WP_068321447.1">
    <property type="nucleotide sequence ID" value="NZ_CP010835.1"/>
</dbReference>
<evidence type="ECO:0000313" key="1">
    <source>
        <dbReference type="EMBL" id="AMM53788.1"/>
    </source>
</evidence>
<proteinExistence type="predicted"/>
<dbReference type="AlphaFoldDB" id="A0A127B934"/>
<dbReference type="Proteomes" id="UP001571980">
    <property type="component" value="Unassembled WGS sequence"/>
</dbReference>
<dbReference type="Proteomes" id="UP000070587">
    <property type="component" value="Chromosome"/>
</dbReference>
<dbReference type="EMBL" id="CP010835">
    <property type="protein sequence ID" value="AMM53788.1"/>
    <property type="molecule type" value="Genomic_DNA"/>
</dbReference>
<name>A0A127B934_9EURY</name>
<dbReference type="STRING" id="1609559.TQ32_04275"/>
<dbReference type="SUPFAM" id="SSF52540">
    <property type="entry name" value="P-loop containing nucleoside triphosphate hydrolases"/>
    <property type="match status" value="1"/>
</dbReference>
<evidence type="ECO:0000313" key="4">
    <source>
        <dbReference type="Proteomes" id="UP001571980"/>
    </source>
</evidence>
<dbReference type="PANTHER" id="PTHR34704">
    <property type="entry name" value="ATPASE"/>
    <property type="match status" value="1"/>
</dbReference>
<reference evidence="2 4" key="3">
    <citation type="submission" date="2023-03" db="EMBL/GenBank/DDBJ databases">
        <title>Speciation in Pyrococcus: adaptation to high temperature as a mechanism.</title>
        <authorList>
            <person name="Gu J."/>
        </authorList>
    </citation>
    <scope>NUCLEOTIDE SEQUENCE [LARGE SCALE GENOMIC DNA]</scope>
    <source>
        <strain evidence="2 4">LMOA34</strain>
    </source>
</reference>
<dbReference type="GeneID" id="28491024"/>
<dbReference type="OrthoDB" id="132045at2157"/>